<gene>
    <name evidence="3" type="ORF">CVIRNUC_000741</name>
</gene>
<proteinExistence type="predicted"/>
<dbReference type="GO" id="GO:0005737">
    <property type="term" value="C:cytoplasm"/>
    <property type="evidence" value="ECO:0007669"/>
    <property type="project" value="TreeGrafter"/>
</dbReference>
<protein>
    <recommendedName>
        <fullName evidence="2">DDHD domain-containing protein</fullName>
    </recommendedName>
</protein>
<feature type="region of interest" description="Disordered" evidence="1">
    <location>
        <begin position="366"/>
        <end position="396"/>
    </location>
</feature>
<dbReference type="InterPro" id="IPR058055">
    <property type="entry name" value="PA-PLA1"/>
</dbReference>
<organism evidence="3 4">
    <name type="scientific">Coccomyxa viridis</name>
    <dbReference type="NCBI Taxonomy" id="1274662"/>
    <lineage>
        <taxon>Eukaryota</taxon>
        <taxon>Viridiplantae</taxon>
        <taxon>Chlorophyta</taxon>
        <taxon>core chlorophytes</taxon>
        <taxon>Trebouxiophyceae</taxon>
        <taxon>Trebouxiophyceae incertae sedis</taxon>
        <taxon>Coccomyxaceae</taxon>
        <taxon>Coccomyxa</taxon>
    </lineage>
</organism>
<dbReference type="InterPro" id="IPR004177">
    <property type="entry name" value="DDHD_dom"/>
</dbReference>
<feature type="compositionally biased region" description="Low complexity" evidence="1">
    <location>
        <begin position="385"/>
        <end position="396"/>
    </location>
</feature>
<dbReference type="SMART" id="SM01127">
    <property type="entry name" value="DDHD"/>
    <property type="match status" value="1"/>
</dbReference>
<dbReference type="PROSITE" id="PS51043">
    <property type="entry name" value="DDHD"/>
    <property type="match status" value="1"/>
</dbReference>
<reference evidence="3 4" key="1">
    <citation type="submission" date="2023-10" db="EMBL/GenBank/DDBJ databases">
        <authorList>
            <person name="Maclean D."/>
            <person name="Macfadyen A."/>
        </authorList>
    </citation>
    <scope>NUCLEOTIDE SEQUENCE [LARGE SCALE GENOMIC DNA]</scope>
</reference>
<sequence length="787" mass="84980">MNVATDLRTWSEDDRSDAELAFLQGEGQGEAVGVPVRGGLHEVDLLRRRMRCVYWPDAAHRISRGTWFLEKAPDWVPLKETTADELEEAYKGEIWNPARGHTEQQKQGITAARLELRTLTHEAKGTYALFGGSDEMYLCIDSYSSWITRKLSTATTVGMRLRRGYAPPGASASEVDLRREEADDFAARVPVDKLVFVVHGIGQNLSGSNIGEDASNVRNNLRLLAATELPVESREAGRTEVLPVQWRKHLRLDVDDVAERLMPPGVRSLRAMLHATAVEVLLYLTPLHCHDMLSSLVEALNAQFSKFMLRHPDFQGKVSIMAHSLGSVLTYDILCNQPDLYSALNVKPLPRDRQSKAPHAHLEALRSTELSGGLGRPCSSEEDVSPSSLGSTGKLGSSIDPELMDLSCMASPSSATSQEAHREEERRLRSENMRLRRELAQARAGHLTQNSASPAGGPASPSASGRAGPAGSRWQAAASMQEQAQLAPPLQIPDLNFTVDQLFCVGSPLGLFLALRKVDPRKGRALGTAAAAGLMLGAQASQPGSGDGLPAVHRMYNLYHPFDPVGYRMEPLILEGAEARRPVFAAYTKGGRRLHVGLQEMGEDMSAAMSAGAATVTGGVAKASTALFSSLASLKLQAERVGNSISIRRVEAEENQGLKEEDSNPEEDAVNNEALQTSSHDLKDTAIWRLLDGPGATPEVAARTPVANRTAAGRLDFVLQTGPTENPWLSAISSHFGYWASADTALFVLRGLHGLDVRQGISRAEAAHAISPITSPQSTAAAAAPKN</sequence>
<evidence type="ECO:0000313" key="3">
    <source>
        <dbReference type="EMBL" id="CAK0736403.1"/>
    </source>
</evidence>
<dbReference type="Pfam" id="PF02862">
    <property type="entry name" value="DDHD"/>
    <property type="match status" value="1"/>
</dbReference>
<name>A0AAV1HV63_9CHLO</name>
<evidence type="ECO:0000313" key="4">
    <source>
        <dbReference type="Proteomes" id="UP001314263"/>
    </source>
</evidence>
<feature type="region of interest" description="Disordered" evidence="1">
    <location>
        <begin position="443"/>
        <end position="480"/>
    </location>
</feature>
<comment type="caution">
    <text evidence="3">The sequence shown here is derived from an EMBL/GenBank/DDBJ whole genome shotgun (WGS) entry which is preliminary data.</text>
</comment>
<accession>A0AAV1HV63</accession>
<feature type="compositionally biased region" description="Low complexity" evidence="1">
    <location>
        <begin position="451"/>
        <end position="473"/>
    </location>
</feature>
<dbReference type="GO" id="GO:0004620">
    <property type="term" value="F:phospholipase activity"/>
    <property type="evidence" value="ECO:0007669"/>
    <property type="project" value="TreeGrafter"/>
</dbReference>
<dbReference type="Proteomes" id="UP001314263">
    <property type="component" value="Unassembled WGS sequence"/>
</dbReference>
<dbReference type="EMBL" id="CAUYUE010000001">
    <property type="protein sequence ID" value="CAK0736403.1"/>
    <property type="molecule type" value="Genomic_DNA"/>
</dbReference>
<evidence type="ECO:0000256" key="1">
    <source>
        <dbReference type="SAM" id="MobiDB-lite"/>
    </source>
</evidence>
<feature type="domain" description="DDHD" evidence="2">
    <location>
        <begin position="495"/>
        <end position="754"/>
    </location>
</feature>
<dbReference type="GO" id="GO:0046872">
    <property type="term" value="F:metal ion binding"/>
    <property type="evidence" value="ECO:0007669"/>
    <property type="project" value="InterPro"/>
</dbReference>
<evidence type="ECO:0000259" key="2">
    <source>
        <dbReference type="PROSITE" id="PS51043"/>
    </source>
</evidence>
<keyword evidence="4" id="KW-1185">Reference proteome</keyword>
<dbReference type="PANTHER" id="PTHR23509">
    <property type="entry name" value="PA-PL1 PHOSPHOLIPASE FAMILY"/>
    <property type="match status" value="1"/>
</dbReference>
<dbReference type="PANTHER" id="PTHR23509:SF10">
    <property type="entry name" value="LD21067P"/>
    <property type="match status" value="1"/>
</dbReference>
<dbReference type="AlphaFoldDB" id="A0AAV1HV63"/>